<dbReference type="GO" id="GO:0009253">
    <property type="term" value="P:peptidoglycan catabolic process"/>
    <property type="evidence" value="ECO:0007669"/>
    <property type="project" value="InterPro"/>
</dbReference>
<comment type="catalytic activity">
    <reaction evidence="1">
        <text>Hydrolyzes the link between N-acetylmuramoyl residues and L-amino acid residues in certain cell-wall glycopeptides.</text>
        <dbReference type="EC" id="3.5.1.28"/>
    </reaction>
</comment>
<dbReference type="InterPro" id="IPR050695">
    <property type="entry name" value="N-acetylmuramoyl_amidase_3"/>
</dbReference>
<evidence type="ECO:0000256" key="1">
    <source>
        <dbReference type="ARBA" id="ARBA00001561"/>
    </source>
</evidence>
<keyword evidence="3" id="KW-0378">Hydrolase</keyword>
<dbReference type="EC" id="3.5.1.28" evidence="2"/>
<dbReference type="EMBL" id="CP030918">
    <property type="protein sequence ID" value="AXC49500.1"/>
    <property type="molecule type" value="Genomic_DNA"/>
</dbReference>
<keyword evidence="6" id="KW-1185">Reference proteome</keyword>
<sequence length="403" mass="42209">MLLLAAAPARAAPPRDTAPVTLDGAASSVIAEGRPGKPRPLLIELRLNRSAPWRVALLADPVRLVVDLLAPGSGAGDAEVIPGAAEIVPGLRWGPAGPGRMRVVVPLPAPMAVTAATMTDAAPGKTARLAVRLAPVAADLFQPQGHGSALPQLWDLPQPAAVAPPSVRRPGPLRVTLDPGHGGRDPGAVSGNITEAAMMLQVAREVQAALQQRGVEVTLTRPDDRFMPLERRMTAARGAGADAFISLHADALPAGAAAGAAVFTWTREADDRAARELAARHDRDDLLGGMDLAGQDDEVTGVLMDIAQTDTLPRSQNLAQFVLSELALGRIAIRKRPVKGAAFSVLKSPDIPSVLIETGFLSDSADRANLTDPVWRAELSGAIARAVVAWAEDDKLRDPLLRR</sequence>
<protein>
    <recommendedName>
        <fullName evidence="2">N-acetylmuramoyl-L-alanine amidase</fullName>
        <ecNumber evidence="2">3.5.1.28</ecNumber>
    </recommendedName>
</protein>
<evidence type="ECO:0000313" key="5">
    <source>
        <dbReference type="EMBL" id="AXC49500.1"/>
    </source>
</evidence>
<dbReference type="GO" id="GO:0008745">
    <property type="term" value="F:N-acetylmuramoyl-L-alanine amidase activity"/>
    <property type="evidence" value="ECO:0007669"/>
    <property type="project" value="UniProtKB-EC"/>
</dbReference>
<evidence type="ECO:0000256" key="3">
    <source>
        <dbReference type="ARBA" id="ARBA00022801"/>
    </source>
</evidence>
<dbReference type="CDD" id="cd02696">
    <property type="entry name" value="MurNAc-LAA"/>
    <property type="match status" value="1"/>
</dbReference>
<organism evidence="5 6">
    <name type="scientific">Paracoccus suum</name>
    <dbReference type="NCBI Taxonomy" id="2259340"/>
    <lineage>
        <taxon>Bacteria</taxon>
        <taxon>Pseudomonadati</taxon>
        <taxon>Pseudomonadota</taxon>
        <taxon>Alphaproteobacteria</taxon>
        <taxon>Rhodobacterales</taxon>
        <taxon>Paracoccaceae</taxon>
        <taxon>Paracoccus</taxon>
    </lineage>
</organism>
<dbReference type="Gene3D" id="2.60.40.3500">
    <property type="match status" value="1"/>
</dbReference>
<proteinExistence type="predicted"/>
<dbReference type="PANTHER" id="PTHR30404">
    <property type="entry name" value="N-ACETYLMURAMOYL-L-ALANINE AMIDASE"/>
    <property type="match status" value="1"/>
</dbReference>
<dbReference type="AlphaFoldDB" id="A0A344PJE5"/>
<name>A0A344PJE5_9RHOB</name>
<evidence type="ECO:0000313" key="6">
    <source>
        <dbReference type="Proteomes" id="UP000252023"/>
    </source>
</evidence>
<dbReference type="GO" id="GO:0030288">
    <property type="term" value="C:outer membrane-bounded periplasmic space"/>
    <property type="evidence" value="ECO:0007669"/>
    <property type="project" value="TreeGrafter"/>
</dbReference>
<gene>
    <name evidence="5" type="ORF">DRW48_07185</name>
</gene>
<dbReference type="Proteomes" id="UP000252023">
    <property type="component" value="Chromosome"/>
</dbReference>
<evidence type="ECO:0000256" key="2">
    <source>
        <dbReference type="ARBA" id="ARBA00011901"/>
    </source>
</evidence>
<dbReference type="Gene3D" id="3.40.630.40">
    <property type="entry name" value="Zn-dependent exopeptidases"/>
    <property type="match status" value="1"/>
</dbReference>
<dbReference type="InterPro" id="IPR002508">
    <property type="entry name" value="MurNAc-LAA_cat"/>
</dbReference>
<feature type="domain" description="MurNAc-LAA" evidence="4">
    <location>
        <begin position="233"/>
        <end position="388"/>
    </location>
</feature>
<dbReference type="KEGG" id="pars:DRW48_07185"/>
<evidence type="ECO:0000259" key="4">
    <source>
        <dbReference type="SMART" id="SM00646"/>
    </source>
</evidence>
<dbReference type="Pfam" id="PF01520">
    <property type="entry name" value="Amidase_3"/>
    <property type="match status" value="1"/>
</dbReference>
<accession>A0A344PJE5</accession>
<reference evidence="6" key="1">
    <citation type="submission" date="2018-07" db="EMBL/GenBank/DDBJ databases">
        <title>Genome sequencing of Paracoccus sp. SC2-6.</title>
        <authorList>
            <person name="Heo J."/>
            <person name="Kim S.-J."/>
            <person name="Kwon S.-W."/>
        </authorList>
    </citation>
    <scope>NUCLEOTIDE SEQUENCE [LARGE SCALE GENOMIC DNA]</scope>
    <source>
        <strain evidence="6">SC2-6</strain>
    </source>
</reference>
<dbReference type="SMART" id="SM00646">
    <property type="entry name" value="Ami_3"/>
    <property type="match status" value="1"/>
</dbReference>
<dbReference type="SUPFAM" id="SSF53187">
    <property type="entry name" value="Zn-dependent exopeptidases"/>
    <property type="match status" value="1"/>
</dbReference>
<dbReference type="PANTHER" id="PTHR30404:SF0">
    <property type="entry name" value="N-ACETYLMURAMOYL-L-ALANINE AMIDASE AMIC"/>
    <property type="match status" value="1"/>
</dbReference>
<dbReference type="OrthoDB" id="9806267at2"/>